<comment type="caution">
    <text evidence="1">The sequence shown here is derived from an EMBL/GenBank/DDBJ whole genome shotgun (WGS) entry which is preliminary data.</text>
</comment>
<organism evidence="1 2">
    <name type="scientific">Pedosphaera parvula (strain Ellin514)</name>
    <dbReference type="NCBI Taxonomy" id="320771"/>
    <lineage>
        <taxon>Bacteria</taxon>
        <taxon>Pseudomonadati</taxon>
        <taxon>Verrucomicrobiota</taxon>
        <taxon>Pedosphaerae</taxon>
        <taxon>Pedosphaerales</taxon>
        <taxon>Pedosphaeraceae</taxon>
        <taxon>Pedosphaera</taxon>
    </lineage>
</organism>
<sequence length="76" mass="8448">MEWGCKGVLGIVERRGVESLLNRMEGRMLAWARAATGRKVWVVRENVYLGLRALRFSPGWFGAGLWPSRRGGGGDS</sequence>
<reference evidence="1 2" key="1">
    <citation type="journal article" date="2011" name="J. Bacteriol.">
        <title>Genome sequence of 'Pedosphaera parvula' Ellin514, an aerobic Verrucomicrobial isolate from pasture soil.</title>
        <authorList>
            <person name="Kant R."/>
            <person name="van Passel M.W."/>
            <person name="Sangwan P."/>
            <person name="Palva A."/>
            <person name="Lucas S."/>
            <person name="Copeland A."/>
            <person name="Lapidus A."/>
            <person name="Glavina Del Rio T."/>
            <person name="Dalin E."/>
            <person name="Tice H."/>
            <person name="Bruce D."/>
            <person name="Goodwin L."/>
            <person name="Pitluck S."/>
            <person name="Chertkov O."/>
            <person name="Larimer F.W."/>
            <person name="Land M.L."/>
            <person name="Hauser L."/>
            <person name="Brettin T.S."/>
            <person name="Detter J.C."/>
            <person name="Han S."/>
            <person name="de Vos W.M."/>
            <person name="Janssen P.H."/>
            <person name="Smidt H."/>
        </authorList>
    </citation>
    <scope>NUCLEOTIDE SEQUENCE [LARGE SCALE GENOMIC DNA]</scope>
    <source>
        <strain evidence="1 2">Ellin514</strain>
    </source>
</reference>
<dbReference type="STRING" id="320771.Cflav_PD2374"/>
<evidence type="ECO:0000313" key="1">
    <source>
        <dbReference type="EMBL" id="EEF59169.1"/>
    </source>
</evidence>
<proteinExistence type="predicted"/>
<dbReference type="AlphaFoldDB" id="B9XLR2"/>
<dbReference type="EMBL" id="ABOX02000031">
    <property type="protein sequence ID" value="EEF59169.1"/>
    <property type="molecule type" value="Genomic_DNA"/>
</dbReference>
<protein>
    <submittedName>
        <fullName evidence="1">Uncharacterized protein</fullName>
    </submittedName>
</protein>
<accession>B9XLR2</accession>
<gene>
    <name evidence="1" type="ORF">Cflav_PD2374</name>
</gene>
<name>B9XLR2_PEDPL</name>
<keyword evidence="2" id="KW-1185">Reference proteome</keyword>
<evidence type="ECO:0000313" key="2">
    <source>
        <dbReference type="Proteomes" id="UP000003688"/>
    </source>
</evidence>
<dbReference type="Proteomes" id="UP000003688">
    <property type="component" value="Unassembled WGS sequence"/>
</dbReference>